<evidence type="ECO:0000256" key="1">
    <source>
        <dbReference type="SAM" id="Phobius"/>
    </source>
</evidence>
<gene>
    <name evidence="2" type="ORF">TW77_12700</name>
</gene>
<dbReference type="RefSeq" id="WP_046005355.1">
    <property type="nucleotide sequence ID" value="NZ_JXYA01000027.1"/>
</dbReference>
<dbReference type="OrthoDB" id="6291006at2"/>
<feature type="transmembrane region" description="Helical" evidence="1">
    <location>
        <begin position="21"/>
        <end position="39"/>
    </location>
</feature>
<feature type="transmembrane region" description="Helical" evidence="1">
    <location>
        <begin position="59"/>
        <end position="83"/>
    </location>
</feature>
<evidence type="ECO:0000313" key="2">
    <source>
        <dbReference type="EMBL" id="KJZ08271.1"/>
    </source>
</evidence>
<comment type="caution">
    <text evidence="2">The sequence shown here is derived from an EMBL/GenBank/DDBJ whole genome shotgun (WGS) entry which is preliminary data.</text>
</comment>
<keyword evidence="1" id="KW-0472">Membrane</keyword>
<feature type="transmembrane region" description="Helical" evidence="1">
    <location>
        <begin position="134"/>
        <end position="156"/>
    </location>
</feature>
<keyword evidence="1" id="KW-0812">Transmembrane</keyword>
<accession>A0A0F4QKV9</accession>
<dbReference type="PATRIC" id="fig|43658.5.peg.2685"/>
<reference evidence="2 3" key="1">
    <citation type="journal article" date="2015" name="BMC Genomics">
        <title>Genome mining reveals unlocked bioactive potential of marine Gram-negative bacteria.</title>
        <authorList>
            <person name="Machado H."/>
            <person name="Sonnenschein E.C."/>
            <person name="Melchiorsen J."/>
            <person name="Gram L."/>
        </authorList>
    </citation>
    <scope>NUCLEOTIDE SEQUENCE [LARGE SCALE GENOMIC DNA]</scope>
    <source>
        <strain evidence="2 3">S2471</strain>
    </source>
</reference>
<protein>
    <submittedName>
        <fullName evidence="2">Uncharacterized protein</fullName>
    </submittedName>
</protein>
<organism evidence="2 3">
    <name type="scientific">Pseudoalteromonas rubra</name>
    <dbReference type="NCBI Taxonomy" id="43658"/>
    <lineage>
        <taxon>Bacteria</taxon>
        <taxon>Pseudomonadati</taxon>
        <taxon>Pseudomonadota</taxon>
        <taxon>Gammaproteobacteria</taxon>
        <taxon>Alteromonadales</taxon>
        <taxon>Pseudoalteromonadaceae</taxon>
        <taxon>Pseudoalteromonas</taxon>
    </lineage>
</organism>
<dbReference type="Proteomes" id="UP000033452">
    <property type="component" value="Unassembled WGS sequence"/>
</dbReference>
<keyword evidence="3" id="KW-1185">Reference proteome</keyword>
<dbReference type="AlphaFoldDB" id="A0A0F4QKV9"/>
<name>A0A0F4QKV9_9GAMM</name>
<evidence type="ECO:0000313" key="3">
    <source>
        <dbReference type="Proteomes" id="UP000033452"/>
    </source>
</evidence>
<proteinExistence type="predicted"/>
<sequence>MTSNEKLKVLKALLDSLSFRDLTLTLDLLVTGAVVYFYASSLMMATAEQLASGVWISQLLVKVVGVSIAMSIVSQLLLELVSDGEVDQPMDEREKQVSLVGNKYALWTLQAGVCFAIGQYAFEQNGMGFAERAPLPFFTLHIMVGAFLLAELVNYATQLIRNRMVTPYG</sequence>
<keyword evidence="1" id="KW-1133">Transmembrane helix</keyword>
<dbReference type="EMBL" id="JXYA01000027">
    <property type="protein sequence ID" value="KJZ08271.1"/>
    <property type="molecule type" value="Genomic_DNA"/>
</dbReference>